<reference evidence="2" key="1">
    <citation type="journal article" date="2014" name="Int. J. Syst. Evol. Microbiol.">
        <title>Complete genome sequence of Corynebacterium casei LMG S-19264T (=DSM 44701T), isolated from a smear-ripened cheese.</title>
        <authorList>
            <consortium name="US DOE Joint Genome Institute (JGI-PGF)"/>
            <person name="Walter F."/>
            <person name="Albersmeier A."/>
            <person name="Kalinowski J."/>
            <person name="Ruckert C."/>
        </authorList>
    </citation>
    <scope>NUCLEOTIDE SEQUENCE</scope>
    <source>
        <strain evidence="2">CGMCC 1.12924</strain>
    </source>
</reference>
<organism evidence="2 3">
    <name type="scientific">Planktosalinus lacus</name>
    <dbReference type="NCBI Taxonomy" id="1526573"/>
    <lineage>
        <taxon>Bacteria</taxon>
        <taxon>Pseudomonadati</taxon>
        <taxon>Bacteroidota</taxon>
        <taxon>Flavobacteriia</taxon>
        <taxon>Flavobacteriales</taxon>
        <taxon>Flavobacteriaceae</taxon>
        <taxon>Planktosalinus</taxon>
    </lineage>
</organism>
<evidence type="ECO:0000313" key="3">
    <source>
        <dbReference type="Proteomes" id="UP000652231"/>
    </source>
</evidence>
<sequence>MELSTNIPIPKSNSPVDYHSKIVSFGSCFADEVGKKFDYYKFRQFTNPFGVLFHPLAIEKVINFALSEKQFKSKDLFYHNERWHCFDVHSNLSHPDKEVMLTNLNATLKATRHNILESSHFILTLGTAWVYHYLESNETVANCHKIPQKSFEKRLLSIEEITTSLENIVTKVKGVNSNICFIYTISPVRHLKDGFTENQVSKSHLIAAMHQFLKQKSAPLNSGLAEGLNYFPSYEIMMDELRDYRFYTADMVHPNSLAVNYIWERFGETYFTIQVKKTMTEVENIQKGLAHKPFNPQSDSHQKFLKNIQQKINLLQQEFPHILFNK</sequence>
<gene>
    <name evidence="2" type="ORF">GCM10011312_08260</name>
</gene>
<evidence type="ECO:0000313" key="2">
    <source>
        <dbReference type="EMBL" id="GGD86554.1"/>
    </source>
</evidence>
<feature type="domain" description="GSCFA" evidence="1">
    <location>
        <begin position="21"/>
        <end position="266"/>
    </location>
</feature>
<dbReference type="Proteomes" id="UP000652231">
    <property type="component" value="Unassembled WGS sequence"/>
</dbReference>
<evidence type="ECO:0000259" key="1">
    <source>
        <dbReference type="Pfam" id="PF08885"/>
    </source>
</evidence>
<proteinExistence type="predicted"/>
<accession>A0A8J2Y8J4</accession>
<dbReference type="InterPro" id="IPR014982">
    <property type="entry name" value="GSCFA"/>
</dbReference>
<dbReference type="RefSeq" id="WP_188439791.1">
    <property type="nucleotide sequence ID" value="NZ_BMGK01000003.1"/>
</dbReference>
<dbReference type="AlphaFoldDB" id="A0A8J2Y8J4"/>
<dbReference type="SUPFAM" id="SSF52266">
    <property type="entry name" value="SGNH hydrolase"/>
    <property type="match status" value="1"/>
</dbReference>
<reference evidence="2" key="2">
    <citation type="submission" date="2020-09" db="EMBL/GenBank/DDBJ databases">
        <authorList>
            <person name="Sun Q."/>
            <person name="Zhou Y."/>
        </authorList>
    </citation>
    <scope>NUCLEOTIDE SEQUENCE</scope>
    <source>
        <strain evidence="2">CGMCC 1.12924</strain>
    </source>
</reference>
<keyword evidence="3" id="KW-1185">Reference proteome</keyword>
<dbReference type="EMBL" id="BMGK01000003">
    <property type="protein sequence ID" value="GGD86554.1"/>
    <property type="molecule type" value="Genomic_DNA"/>
</dbReference>
<dbReference type="Pfam" id="PF08885">
    <property type="entry name" value="GSCFA"/>
    <property type="match status" value="1"/>
</dbReference>
<protein>
    <recommendedName>
        <fullName evidence="1">GSCFA domain-containing protein</fullName>
    </recommendedName>
</protein>
<name>A0A8J2Y8J4_9FLAO</name>
<comment type="caution">
    <text evidence="2">The sequence shown here is derived from an EMBL/GenBank/DDBJ whole genome shotgun (WGS) entry which is preliminary data.</text>
</comment>